<dbReference type="CDD" id="cd10277">
    <property type="entry name" value="PQQ_ADH_I"/>
    <property type="match status" value="1"/>
</dbReference>
<evidence type="ECO:0000313" key="12">
    <source>
        <dbReference type="EMBL" id="PMS15054.1"/>
    </source>
</evidence>
<dbReference type="InterPro" id="IPR017512">
    <property type="entry name" value="PQQ_MeOH/EtOH_DH"/>
</dbReference>
<keyword evidence="4" id="KW-0560">Oxidoreductase</keyword>
<gene>
    <name evidence="12" type="ORF">C0Z18_28950</name>
</gene>
<keyword evidence="7" id="KW-0106">Calcium</keyword>
<proteinExistence type="inferred from homology"/>
<feature type="binding site" evidence="6">
    <location>
        <position position="147"/>
    </location>
    <ligand>
        <name>pyrroloquinoline quinone</name>
        <dbReference type="ChEBI" id="CHEBI:58442"/>
    </ligand>
</feature>
<evidence type="ECO:0000256" key="7">
    <source>
        <dbReference type="PIRSR" id="PIRSR617512-3"/>
    </source>
</evidence>
<dbReference type="NCBIfam" id="TIGR03075">
    <property type="entry name" value="PQQ_enz_alc_DH"/>
    <property type="match status" value="1"/>
</dbReference>
<evidence type="ECO:0000313" key="13">
    <source>
        <dbReference type="Proteomes" id="UP000235616"/>
    </source>
</evidence>
<dbReference type="InterPro" id="IPR034119">
    <property type="entry name" value="ADHI"/>
</dbReference>
<comment type="similarity">
    <text evidence="1">Belongs to the bacterial PQQ dehydrogenase family.</text>
</comment>
<dbReference type="Proteomes" id="UP000235616">
    <property type="component" value="Unassembled WGS sequence"/>
</dbReference>
<comment type="caution">
    <text evidence="12">The sequence shown here is derived from an EMBL/GenBank/DDBJ whole genome shotgun (WGS) entry which is preliminary data.</text>
</comment>
<feature type="binding site" evidence="7">
    <location>
        <position position="275"/>
    </location>
    <ligand>
        <name>Ca(2+)</name>
        <dbReference type="ChEBI" id="CHEBI:29108"/>
    </ligand>
</feature>
<dbReference type="GO" id="GO:0016020">
    <property type="term" value="C:membrane"/>
    <property type="evidence" value="ECO:0007669"/>
    <property type="project" value="InterPro"/>
</dbReference>
<evidence type="ECO:0000256" key="8">
    <source>
        <dbReference type="PIRSR" id="PIRSR617512-4"/>
    </source>
</evidence>
<dbReference type="PANTHER" id="PTHR32303:SF20">
    <property type="entry name" value="QUINOPROTEIN ETHANOL DEHYDROGENASE"/>
    <property type="match status" value="1"/>
</dbReference>
<dbReference type="SUPFAM" id="SSF50998">
    <property type="entry name" value="Quinoprotein alcohol dehydrogenase-like"/>
    <property type="match status" value="1"/>
</dbReference>
<comment type="cofactor">
    <cofactor evidence="7">
        <name>Ca(2+)</name>
        <dbReference type="ChEBI" id="CHEBI:29108"/>
    </cofactor>
    <text evidence="7">Binds 1 Ca(2+) ion per subunit.</text>
</comment>
<dbReference type="InterPro" id="IPR018391">
    <property type="entry name" value="PQQ_b-propeller_rpt"/>
</dbReference>
<dbReference type="EMBL" id="PNYA01000036">
    <property type="protein sequence ID" value="PMS15054.1"/>
    <property type="molecule type" value="Genomic_DNA"/>
</dbReference>
<keyword evidence="3 6" id="KW-0634">PQQ</keyword>
<evidence type="ECO:0000259" key="11">
    <source>
        <dbReference type="Pfam" id="PF13360"/>
    </source>
</evidence>
<accession>A0A2N7VD73</accession>
<feature type="domain" description="Pyrrolo-quinoline quinone repeat" evidence="11">
    <location>
        <begin position="458"/>
        <end position="526"/>
    </location>
</feature>
<reference evidence="12 13" key="1">
    <citation type="submission" date="2018-01" db="EMBL/GenBank/DDBJ databases">
        <title>Whole genome analyses suggest that Burkholderia sensu lato contains two further novel genera in the rhizoxinica-symbiotica group Mycetohabitans gen. nov., and Trinickia gen. nov.: implications for the evolution of diazotrophy and nodulation in the Burkholderiaceae.</title>
        <authorList>
            <person name="Estrada-de los Santos P."/>
            <person name="Palmer M."/>
            <person name="Chavez-Ramirez B."/>
            <person name="Beukes C."/>
            <person name="Steenkamp E.T."/>
            <person name="Hirsch A.M."/>
            <person name="Manyaka P."/>
            <person name="Maluk M."/>
            <person name="Lafos M."/>
            <person name="Crook M."/>
            <person name="Gross E."/>
            <person name="Simon M.F."/>
            <person name="Bueno dos Reis Junior F."/>
            <person name="Poole P.S."/>
            <person name="Venter S.N."/>
            <person name="James E.K."/>
        </authorList>
    </citation>
    <scope>NUCLEOTIDE SEQUENCE [LARGE SCALE GENOMIC DNA]</scope>
    <source>
        <strain evidence="12 13">GIMN1.004</strain>
    </source>
</reference>
<feature type="binding site" evidence="7">
    <location>
        <position position="317"/>
    </location>
    <ligand>
        <name>Ca(2+)</name>
        <dbReference type="ChEBI" id="CHEBI:29108"/>
    </ligand>
</feature>
<dbReference type="Gene3D" id="2.140.10.10">
    <property type="entry name" value="Quinoprotein alcohol dehydrogenase-like superfamily"/>
    <property type="match status" value="1"/>
</dbReference>
<feature type="chain" id="PRO_5014685884" evidence="9">
    <location>
        <begin position="32"/>
        <end position="575"/>
    </location>
</feature>
<feature type="disulfide bond" evidence="8">
    <location>
        <begin position="141"/>
        <end position="142"/>
    </location>
</feature>
<keyword evidence="9" id="KW-0732">Signal</keyword>
<dbReference type="Pfam" id="PF13360">
    <property type="entry name" value="PQQ_2"/>
    <property type="match status" value="1"/>
</dbReference>
<keyword evidence="2 7" id="KW-0479">Metal-binding</keyword>
<dbReference type="PANTHER" id="PTHR32303">
    <property type="entry name" value="QUINOPROTEIN ALCOHOL DEHYDROGENASE (CYTOCHROME C)"/>
    <property type="match status" value="1"/>
</dbReference>
<dbReference type="InterPro" id="IPR002372">
    <property type="entry name" value="PQQ_rpt_dom"/>
</dbReference>
<dbReference type="OrthoDB" id="9794322at2"/>
<keyword evidence="13" id="KW-1185">Reference proteome</keyword>
<evidence type="ECO:0000256" key="9">
    <source>
        <dbReference type="SAM" id="SignalP"/>
    </source>
</evidence>
<evidence type="ECO:0000256" key="3">
    <source>
        <dbReference type="ARBA" id="ARBA00022891"/>
    </source>
</evidence>
<evidence type="ECO:0000256" key="5">
    <source>
        <dbReference type="PIRSR" id="PIRSR617512-1"/>
    </source>
</evidence>
<evidence type="ECO:0000256" key="6">
    <source>
        <dbReference type="PIRSR" id="PIRSR617512-2"/>
    </source>
</evidence>
<feature type="signal peptide" evidence="9">
    <location>
        <begin position="1"/>
        <end position="31"/>
    </location>
</feature>
<dbReference type="SMART" id="SM00564">
    <property type="entry name" value="PQQ"/>
    <property type="match status" value="7"/>
</dbReference>
<feature type="binding site" evidence="7">
    <location>
        <position position="209"/>
    </location>
    <ligand>
        <name>Ca(2+)</name>
        <dbReference type="ChEBI" id="CHEBI:29108"/>
    </ligand>
</feature>
<name>A0A2N7VD73_9BURK</name>
<dbReference type="Pfam" id="PF01011">
    <property type="entry name" value="PQQ"/>
    <property type="match status" value="1"/>
</dbReference>
<dbReference type="InterPro" id="IPR011047">
    <property type="entry name" value="Quinoprotein_ADH-like_sf"/>
</dbReference>
<feature type="binding site" evidence="6">
    <location>
        <position position="95"/>
    </location>
    <ligand>
        <name>pyrroloquinoline quinone</name>
        <dbReference type="ChEBI" id="CHEBI:58442"/>
    </ligand>
</feature>
<sequence length="575" mass="61772">MNRRSSSATWQKALAACALTAIGLAPQLSSAADDYPAVTFDRLTNAQSDPGWLTYYRSYDGQSHSPAKQIDTANVKKLGLAWSYKFPADLQQGFEATPIVNGRYMFVTTPKDNVYAFDAVTGKALWKYEPNLGPEAFKNACCDVVNRGVALYGKNAYIAMLDGEIVALDAQSGAVAWKKRMFDPGTGYAFSLAPLAIDGAIVVGNSGGEYGARGFIAALDPENGNVLWKRTTIPGAKEKGGDTWPDGMQEHGGGASWLTGTFDPATKTLFWGVGNPGPWLASLRPGNNLYSDSLLALDPKSGEIKWHYQYTRNDTWDYDGVNTPILAKIQHGGKDYDAIIHADRNGFFHAIDRSTGKLIYANAFVKATSVTGYTADGEPIEDRSKFPNVGTTIDTCPSFLGGKNWWSVSYDPERHLAFVPSLHACMSLSGKSVSYMEGLPYLGEGFEIKPEPGSKGYGELQAIDVNTGKKVWSHWSKMPWNGGVASTAGGLAFSGSLDGHLYAFDAATGKVLWQSPKLASGIIAQPSVFEADGQEYVAVLAGYGGANPIWGGPMAKTADKVPRGGTLYVFALHHG</sequence>
<dbReference type="AlphaFoldDB" id="A0A2N7VD73"/>
<protein>
    <submittedName>
        <fullName evidence="12">PQQ-dependent dehydrogenase, methanol/ethanol family</fullName>
    </submittedName>
</protein>
<feature type="domain" description="Pyrrolo-quinoline quinone repeat" evidence="10">
    <location>
        <begin position="52"/>
        <end position="361"/>
    </location>
</feature>
<dbReference type="GO" id="GO:0016614">
    <property type="term" value="F:oxidoreductase activity, acting on CH-OH group of donors"/>
    <property type="evidence" value="ECO:0007669"/>
    <property type="project" value="InterPro"/>
</dbReference>
<evidence type="ECO:0000256" key="1">
    <source>
        <dbReference type="ARBA" id="ARBA00008156"/>
    </source>
</evidence>
<comment type="cofactor">
    <cofactor evidence="6">
        <name>pyrroloquinoline quinone</name>
        <dbReference type="ChEBI" id="CHEBI:58442"/>
    </cofactor>
    <text evidence="6">Binds 1 PQQ group per subunit.</text>
</comment>
<dbReference type="RefSeq" id="WP_102648874.1">
    <property type="nucleotide sequence ID" value="NZ_PNYA01000036.1"/>
</dbReference>
<dbReference type="GO" id="GO:0005509">
    <property type="term" value="F:calcium ion binding"/>
    <property type="evidence" value="ECO:0007669"/>
    <property type="project" value="InterPro"/>
</dbReference>
<keyword evidence="8" id="KW-1015">Disulfide bond</keyword>
<feature type="binding site" evidence="6">
    <location>
        <begin position="404"/>
        <end position="405"/>
    </location>
    <ligand>
        <name>pyrroloquinoline quinone</name>
        <dbReference type="ChEBI" id="CHEBI:58442"/>
    </ligand>
</feature>
<organism evidence="12 13">
    <name type="scientific">Trinickia dabaoshanensis</name>
    <dbReference type="NCBI Taxonomy" id="564714"/>
    <lineage>
        <taxon>Bacteria</taxon>
        <taxon>Pseudomonadati</taxon>
        <taxon>Pseudomonadota</taxon>
        <taxon>Betaproteobacteria</taxon>
        <taxon>Burkholderiales</taxon>
        <taxon>Burkholderiaceae</taxon>
        <taxon>Trinickia</taxon>
    </lineage>
</organism>
<evidence type="ECO:0000259" key="10">
    <source>
        <dbReference type="Pfam" id="PF01011"/>
    </source>
</evidence>
<feature type="active site" description="Proton acceptor" evidence="5">
    <location>
        <position position="317"/>
    </location>
</feature>
<evidence type="ECO:0000256" key="4">
    <source>
        <dbReference type="ARBA" id="ARBA00023002"/>
    </source>
</evidence>
<evidence type="ECO:0000256" key="2">
    <source>
        <dbReference type="ARBA" id="ARBA00022723"/>
    </source>
</evidence>